<feature type="domain" description="Hemerythrin-like" evidence="1">
    <location>
        <begin position="15"/>
        <end position="133"/>
    </location>
</feature>
<proteinExistence type="predicted"/>
<sequence>MSDTDAAAGEAFDLAALLTREHHDIDGGIERYLANLHNGEGADATPLLDAMAALRRHIYLEEEFVFPTLASGGLGIPIQVMLREHGAIWRAMDELEARLADGEPQQLRGDCLELLGLLESHNAKEEPVIYPRAQPALDPEEQAELATFLASGRMPDGWVCRTALL</sequence>
<reference evidence="3" key="1">
    <citation type="journal article" date="2019" name="Int. J. Syst. Evol. Microbiol.">
        <title>The Global Catalogue of Microorganisms (GCM) 10K type strain sequencing project: providing services to taxonomists for standard genome sequencing and annotation.</title>
        <authorList>
            <consortium name="The Broad Institute Genomics Platform"/>
            <consortium name="The Broad Institute Genome Sequencing Center for Infectious Disease"/>
            <person name="Wu L."/>
            <person name="Ma J."/>
        </authorList>
    </citation>
    <scope>NUCLEOTIDE SEQUENCE [LARGE SCALE GENOMIC DNA]</scope>
    <source>
        <strain evidence="3">NBRC 108755</strain>
    </source>
</reference>
<evidence type="ECO:0000313" key="3">
    <source>
        <dbReference type="Proteomes" id="UP001157069"/>
    </source>
</evidence>
<dbReference type="Pfam" id="PF01814">
    <property type="entry name" value="Hemerythrin"/>
    <property type="match status" value="1"/>
</dbReference>
<gene>
    <name evidence="2" type="ORF">GCM10025869_07010</name>
</gene>
<comment type="caution">
    <text evidence="2">The sequence shown here is derived from an EMBL/GenBank/DDBJ whole genome shotgun (WGS) entry which is preliminary data.</text>
</comment>
<dbReference type="Proteomes" id="UP001157069">
    <property type="component" value="Unassembled WGS sequence"/>
</dbReference>
<protein>
    <submittedName>
        <fullName evidence="2">Hemerythrin</fullName>
    </submittedName>
</protein>
<dbReference type="EMBL" id="BSVA01000001">
    <property type="protein sequence ID" value="GMA90172.1"/>
    <property type="molecule type" value="Genomic_DNA"/>
</dbReference>
<dbReference type="RefSeq" id="WP_284297790.1">
    <property type="nucleotide sequence ID" value="NZ_BSVA01000001.1"/>
</dbReference>
<accession>A0ABQ6JR08</accession>
<organism evidence="2 3">
    <name type="scientific">Homoserinibacter gongjuensis</name>
    <dbReference type="NCBI Taxonomy" id="1162968"/>
    <lineage>
        <taxon>Bacteria</taxon>
        <taxon>Bacillati</taxon>
        <taxon>Actinomycetota</taxon>
        <taxon>Actinomycetes</taxon>
        <taxon>Micrococcales</taxon>
        <taxon>Microbacteriaceae</taxon>
        <taxon>Homoserinibacter</taxon>
    </lineage>
</organism>
<keyword evidence="3" id="KW-1185">Reference proteome</keyword>
<name>A0ABQ6JR08_9MICO</name>
<evidence type="ECO:0000259" key="1">
    <source>
        <dbReference type="Pfam" id="PF01814"/>
    </source>
</evidence>
<evidence type="ECO:0000313" key="2">
    <source>
        <dbReference type="EMBL" id="GMA90172.1"/>
    </source>
</evidence>
<dbReference type="PANTHER" id="PTHR39966:SF1">
    <property type="entry name" value="HEMERYTHRIN-LIKE DOMAIN-CONTAINING PROTEIN"/>
    <property type="match status" value="1"/>
</dbReference>
<dbReference type="PANTHER" id="PTHR39966">
    <property type="entry name" value="BLL2471 PROTEIN-RELATED"/>
    <property type="match status" value="1"/>
</dbReference>
<dbReference type="InterPro" id="IPR012312">
    <property type="entry name" value="Hemerythrin-like"/>
</dbReference>
<dbReference type="Gene3D" id="1.20.120.520">
    <property type="entry name" value="nmb1532 protein domain like"/>
    <property type="match status" value="1"/>
</dbReference>